<name>A0A0R1WRK9_9LACO</name>
<dbReference type="Gene3D" id="3.40.50.1360">
    <property type="match status" value="1"/>
</dbReference>
<dbReference type="SUPFAM" id="SSF100950">
    <property type="entry name" value="NagB/RpiA/CoA transferase-like"/>
    <property type="match status" value="1"/>
</dbReference>
<dbReference type="GO" id="GO:0003677">
    <property type="term" value="F:DNA binding"/>
    <property type="evidence" value="ECO:0007669"/>
    <property type="project" value="UniProtKB-KW"/>
</dbReference>
<evidence type="ECO:0000259" key="5">
    <source>
        <dbReference type="Pfam" id="PF04198"/>
    </source>
</evidence>
<dbReference type="PANTHER" id="PTHR34294:SF1">
    <property type="entry name" value="TRANSCRIPTIONAL REGULATOR LSRR"/>
    <property type="match status" value="1"/>
</dbReference>
<feature type="domain" description="Sugar-binding" evidence="5">
    <location>
        <begin position="61"/>
        <end position="312"/>
    </location>
</feature>
<dbReference type="RefSeq" id="WP_056983798.1">
    <property type="nucleotide sequence ID" value="NZ_AZGE01000001.1"/>
</dbReference>
<accession>A0A0R1WRK9</accession>
<dbReference type="Proteomes" id="UP000050973">
    <property type="component" value="Unassembled WGS sequence"/>
</dbReference>
<organism evidence="6 7">
    <name type="scientific">Limosilactobacillus oris DSM 4864</name>
    <dbReference type="NCBI Taxonomy" id="1423779"/>
    <lineage>
        <taxon>Bacteria</taxon>
        <taxon>Bacillati</taxon>
        <taxon>Bacillota</taxon>
        <taxon>Bacilli</taxon>
        <taxon>Lactobacillales</taxon>
        <taxon>Lactobacillaceae</taxon>
        <taxon>Limosilactobacillus</taxon>
    </lineage>
</organism>
<sequence>MDTKKQIKQAVEISKLYYLDGATQSQIAKQLNLSRPTISRALQYARDTNIVKIQVTDPLQDIAGLRQQLMNKFKLKNVLIATPAGEGQAALLAALGKATADYLPQVVTDNDVLGISWGQTLDAVAKHLSISERQGVQITYLKGTVANSTHNNYVVEVTKRFNECFHTQAQILPLPVIFANQKVKEMVTQDRFIDNVIATMMKTTVAIFTVGTTAPDATLFELGYLSPAEVQSLQQTAVGDIISQFVNQQGQIVNQELTARTMAFPIDRLRGLHDSILVAGGAKKLPAIRAALAGNYANTLVTDVDVAQQLLAED</sequence>
<evidence type="ECO:0000256" key="3">
    <source>
        <dbReference type="ARBA" id="ARBA00023125"/>
    </source>
</evidence>
<dbReference type="InterPro" id="IPR007324">
    <property type="entry name" value="Sugar-bd_dom_put"/>
</dbReference>
<dbReference type="Gene3D" id="1.10.10.60">
    <property type="entry name" value="Homeodomain-like"/>
    <property type="match status" value="1"/>
</dbReference>
<dbReference type="InterPro" id="IPR051054">
    <property type="entry name" value="SorC_transcr_regulators"/>
</dbReference>
<comment type="caution">
    <text evidence="6">The sequence shown here is derived from an EMBL/GenBank/DDBJ whole genome shotgun (WGS) entry which is preliminary data.</text>
</comment>
<dbReference type="EMBL" id="AZGE01000001">
    <property type="protein sequence ID" value="KRM17020.1"/>
    <property type="molecule type" value="Genomic_DNA"/>
</dbReference>
<dbReference type="GO" id="GO:0030246">
    <property type="term" value="F:carbohydrate binding"/>
    <property type="evidence" value="ECO:0007669"/>
    <property type="project" value="InterPro"/>
</dbReference>
<comment type="similarity">
    <text evidence="1">Belongs to the SorC transcriptional regulatory family.</text>
</comment>
<evidence type="ECO:0000256" key="4">
    <source>
        <dbReference type="ARBA" id="ARBA00023163"/>
    </source>
</evidence>
<keyword evidence="3" id="KW-0238">DNA-binding</keyword>
<reference evidence="6 7" key="1">
    <citation type="journal article" date="2015" name="Genome Announc.">
        <title>Expanding the biotechnology potential of lactobacilli through comparative genomics of 213 strains and associated genera.</title>
        <authorList>
            <person name="Sun Z."/>
            <person name="Harris H.M."/>
            <person name="McCann A."/>
            <person name="Guo C."/>
            <person name="Argimon S."/>
            <person name="Zhang W."/>
            <person name="Yang X."/>
            <person name="Jeffery I.B."/>
            <person name="Cooney J.C."/>
            <person name="Kagawa T.F."/>
            <person name="Liu W."/>
            <person name="Song Y."/>
            <person name="Salvetti E."/>
            <person name="Wrobel A."/>
            <person name="Rasinkangas P."/>
            <person name="Parkhill J."/>
            <person name="Rea M.C."/>
            <person name="O'Sullivan O."/>
            <person name="Ritari J."/>
            <person name="Douillard F.P."/>
            <person name="Paul Ross R."/>
            <person name="Yang R."/>
            <person name="Briner A.E."/>
            <person name="Felis G.E."/>
            <person name="de Vos W.M."/>
            <person name="Barrangou R."/>
            <person name="Klaenhammer T.R."/>
            <person name="Caufield P.W."/>
            <person name="Cui Y."/>
            <person name="Zhang H."/>
            <person name="O'Toole P.W."/>
        </authorList>
    </citation>
    <scope>NUCLEOTIDE SEQUENCE [LARGE SCALE GENOMIC DNA]</scope>
    <source>
        <strain evidence="6 7">DSM 4864</strain>
    </source>
</reference>
<dbReference type="InterPro" id="IPR037171">
    <property type="entry name" value="NagB/RpiA_transferase-like"/>
</dbReference>
<dbReference type="PATRIC" id="fig|1423779.3.peg.185"/>
<dbReference type="AlphaFoldDB" id="A0A0R1WRK9"/>
<dbReference type="PANTHER" id="PTHR34294">
    <property type="entry name" value="TRANSCRIPTIONAL REGULATOR-RELATED"/>
    <property type="match status" value="1"/>
</dbReference>
<keyword evidence="2" id="KW-0805">Transcription regulation</keyword>
<proteinExistence type="inferred from homology"/>
<evidence type="ECO:0000313" key="6">
    <source>
        <dbReference type="EMBL" id="KRM17020.1"/>
    </source>
</evidence>
<gene>
    <name evidence="6" type="ORF">FC49_GL000182</name>
</gene>
<dbReference type="Pfam" id="PF04198">
    <property type="entry name" value="Sugar-bind"/>
    <property type="match status" value="1"/>
</dbReference>
<evidence type="ECO:0000313" key="7">
    <source>
        <dbReference type="Proteomes" id="UP000050973"/>
    </source>
</evidence>
<evidence type="ECO:0000256" key="2">
    <source>
        <dbReference type="ARBA" id="ARBA00023015"/>
    </source>
</evidence>
<keyword evidence="4" id="KW-0804">Transcription</keyword>
<evidence type="ECO:0000256" key="1">
    <source>
        <dbReference type="ARBA" id="ARBA00010466"/>
    </source>
</evidence>
<protein>
    <submittedName>
        <fullName evidence="6">Deoxyribonucleoside regulator</fullName>
    </submittedName>
</protein>